<evidence type="ECO:0008006" key="4">
    <source>
        <dbReference type="Google" id="ProtNLM"/>
    </source>
</evidence>
<sequence length="92" mass="10616">MAQTSEGIQRIVDIHHPGKKEENYKDVQNSSTEEIREIITNNDYVTVTVESNDVPFKKKMNELTDKLYKQIKESNELDEAIKANLEELGYGE</sequence>
<feature type="compositionally biased region" description="Basic and acidic residues" evidence="1">
    <location>
        <begin position="12"/>
        <end position="25"/>
    </location>
</feature>
<reference evidence="2 3" key="1">
    <citation type="submission" date="2024-11" db="EMBL/GenBank/DDBJ databases">
        <authorList>
            <person name="Heng Y.C."/>
            <person name="Lim A.C.H."/>
            <person name="Lee J.K.Y."/>
            <person name="Kittelmann S."/>
        </authorList>
    </citation>
    <scope>NUCLEOTIDE SEQUENCE [LARGE SCALE GENOMIC DNA]</scope>
    <source>
        <strain evidence="2 3">WILCCON 0269</strain>
    </source>
</reference>
<proteinExistence type="predicted"/>
<dbReference type="EMBL" id="JBJHZX010000035">
    <property type="protein sequence ID" value="MFL0197657.1"/>
    <property type="molecule type" value="Genomic_DNA"/>
</dbReference>
<gene>
    <name evidence="2" type="ORF">ACJDU8_19105</name>
</gene>
<dbReference type="RefSeq" id="WP_406793762.1">
    <property type="nucleotide sequence ID" value="NZ_JBJHZX010000035.1"/>
</dbReference>
<organism evidence="2 3">
    <name type="scientific">Candidatus Clostridium eludens</name>
    <dbReference type="NCBI Taxonomy" id="3381663"/>
    <lineage>
        <taxon>Bacteria</taxon>
        <taxon>Bacillati</taxon>
        <taxon>Bacillota</taxon>
        <taxon>Clostridia</taxon>
        <taxon>Eubacteriales</taxon>
        <taxon>Clostridiaceae</taxon>
        <taxon>Clostridium</taxon>
    </lineage>
</organism>
<comment type="caution">
    <text evidence="2">The sequence shown here is derived from an EMBL/GenBank/DDBJ whole genome shotgun (WGS) entry which is preliminary data.</text>
</comment>
<name>A0ABW8SPP1_9CLOT</name>
<keyword evidence="3" id="KW-1185">Reference proteome</keyword>
<dbReference type="Proteomes" id="UP001623660">
    <property type="component" value="Unassembled WGS sequence"/>
</dbReference>
<protein>
    <recommendedName>
        <fullName evidence="4">DNA methylase adenine-specific domain-containing protein</fullName>
    </recommendedName>
</protein>
<evidence type="ECO:0000313" key="3">
    <source>
        <dbReference type="Proteomes" id="UP001623660"/>
    </source>
</evidence>
<feature type="region of interest" description="Disordered" evidence="1">
    <location>
        <begin position="1"/>
        <end position="26"/>
    </location>
</feature>
<evidence type="ECO:0000256" key="1">
    <source>
        <dbReference type="SAM" id="MobiDB-lite"/>
    </source>
</evidence>
<accession>A0ABW8SPP1</accession>
<evidence type="ECO:0000313" key="2">
    <source>
        <dbReference type="EMBL" id="MFL0197657.1"/>
    </source>
</evidence>